<dbReference type="GO" id="GO:0005886">
    <property type="term" value="C:plasma membrane"/>
    <property type="evidence" value="ECO:0007669"/>
    <property type="project" value="UniProtKB-SubCell"/>
</dbReference>
<dbReference type="InterPro" id="IPR004299">
    <property type="entry name" value="MBOAT_fam"/>
</dbReference>
<dbReference type="InterPro" id="IPR051085">
    <property type="entry name" value="MB_O-acyltransferase"/>
</dbReference>
<keyword evidence="5 8" id="KW-1133">Transmembrane helix</keyword>
<dbReference type="PIRSF" id="PIRSF500217">
    <property type="entry name" value="AlgI"/>
    <property type="match status" value="1"/>
</dbReference>
<dbReference type="GeneID" id="83005815"/>
<keyword evidence="3 7" id="KW-1003">Cell membrane</keyword>
<keyword evidence="10" id="KW-1185">Reference proteome</keyword>
<organism evidence="9 10">
    <name type="scientific">Emergencia timonensis</name>
    <dbReference type="NCBI Taxonomy" id="1776384"/>
    <lineage>
        <taxon>Bacteria</taxon>
        <taxon>Bacillati</taxon>
        <taxon>Bacillota</taxon>
        <taxon>Clostridia</taxon>
        <taxon>Peptostreptococcales</taxon>
        <taxon>Anaerovoracaceae</taxon>
        <taxon>Emergencia</taxon>
    </lineage>
</organism>
<evidence type="ECO:0000256" key="7">
    <source>
        <dbReference type="PIRNR" id="PIRNR016636"/>
    </source>
</evidence>
<keyword evidence="4 8" id="KW-0812">Transmembrane</keyword>
<evidence type="ECO:0000256" key="4">
    <source>
        <dbReference type="ARBA" id="ARBA00022692"/>
    </source>
</evidence>
<dbReference type="STRING" id="1776384.GCA_900086585_03520"/>
<dbReference type="RefSeq" id="WP_067541353.1">
    <property type="nucleotide sequence ID" value="NZ_AP025567.1"/>
</dbReference>
<name>A0A415E318_9FIRM</name>
<feature type="transmembrane region" description="Helical" evidence="8">
    <location>
        <begin position="221"/>
        <end position="239"/>
    </location>
</feature>
<feature type="transmembrane region" description="Helical" evidence="8">
    <location>
        <begin position="79"/>
        <end position="99"/>
    </location>
</feature>
<evidence type="ECO:0000313" key="9">
    <source>
        <dbReference type="EMBL" id="RHJ87969.1"/>
    </source>
</evidence>
<feature type="transmembrane region" description="Helical" evidence="8">
    <location>
        <begin position="318"/>
        <end position="339"/>
    </location>
</feature>
<comment type="caution">
    <text evidence="9">The sequence shown here is derived from an EMBL/GenBank/DDBJ whole genome shotgun (WGS) entry which is preliminary data.</text>
</comment>
<gene>
    <name evidence="9" type="ORF">DW099_06000</name>
</gene>
<keyword evidence="7" id="KW-0808">Transferase</keyword>
<dbReference type="PANTHER" id="PTHR13285:SF18">
    <property type="entry name" value="PROTEIN-CYSTEINE N-PALMITOYLTRANSFERASE RASP"/>
    <property type="match status" value="1"/>
</dbReference>
<comment type="similarity">
    <text evidence="2 7">Belongs to the membrane-bound acyltransferase family.</text>
</comment>
<sequence length="464" mass="53356">MLFSSIVFLFYFLPIVLLAYFVVPKKAKNIVLLIASIFFYSWGEPVYVFLMIFSAIFNYFMAIDIGRAKVHQSSGKSTLIFTVVVNLFILSFFKYYGFLMDTVNGILGTDIKYTALALPIGISFYTFQALSYIFDVYRGNVKVQVNPLKFTLYLSLFPQLIAGPIVKYKDIAEQLDERHVTLEKFGDGTMRFLLGLGKKVILANNLGAIYTQIMAVSDSQVSVLTYWIGIIAYTLQIYFDFSGYSDMAIGLGRMFGFEFMENFNYPYISKTITEFWRRWHMSLSTWFREYVYIPLGGNRVSVHRHIINLLVVWSLTGLWHGASWNFVVWGLYYGVLLILEKYLIGKYIEKAPTWAQHLYAMIIVMIGWVFFSSTDLSAALEYLKVLFCMGGVPFANTYTLYLLRTNLILLAIGCLTSTPEPMKQFNILCKKNAVIAIIMILLVLVLATAYLIFSSYNPFLYFRF</sequence>
<evidence type="ECO:0000256" key="1">
    <source>
        <dbReference type="ARBA" id="ARBA00004651"/>
    </source>
</evidence>
<dbReference type="Proteomes" id="UP000284841">
    <property type="component" value="Unassembled WGS sequence"/>
</dbReference>
<evidence type="ECO:0000313" key="10">
    <source>
        <dbReference type="Proteomes" id="UP000284841"/>
    </source>
</evidence>
<accession>A0A415E318</accession>
<evidence type="ECO:0000256" key="5">
    <source>
        <dbReference type="ARBA" id="ARBA00022989"/>
    </source>
</evidence>
<dbReference type="GO" id="GO:0016746">
    <property type="term" value="F:acyltransferase activity"/>
    <property type="evidence" value="ECO:0007669"/>
    <property type="project" value="UniProtKB-KW"/>
</dbReference>
<proteinExistence type="inferred from homology"/>
<dbReference type="OrthoDB" id="9805788at2"/>
<dbReference type="EMBL" id="QRMS01000002">
    <property type="protein sequence ID" value="RHJ87969.1"/>
    <property type="molecule type" value="Genomic_DNA"/>
</dbReference>
<evidence type="ECO:0000256" key="6">
    <source>
        <dbReference type="ARBA" id="ARBA00023136"/>
    </source>
</evidence>
<keyword evidence="7" id="KW-0012">Acyltransferase</keyword>
<feature type="transmembrane region" description="Helical" evidence="8">
    <location>
        <begin position="6"/>
        <end position="23"/>
    </location>
</feature>
<feature type="transmembrane region" description="Helical" evidence="8">
    <location>
        <begin position="351"/>
        <end position="371"/>
    </location>
</feature>
<keyword evidence="6 7" id="KW-0472">Membrane</keyword>
<feature type="transmembrane region" description="Helical" evidence="8">
    <location>
        <begin position="30"/>
        <end position="59"/>
    </location>
</feature>
<dbReference type="Pfam" id="PF03062">
    <property type="entry name" value="MBOAT"/>
    <property type="match status" value="1"/>
</dbReference>
<comment type="subcellular location">
    <subcellularLocation>
        <location evidence="1">Cell membrane</location>
        <topology evidence="1">Multi-pass membrane protein</topology>
    </subcellularLocation>
</comment>
<dbReference type="AlphaFoldDB" id="A0A415E318"/>
<dbReference type="PIRSF" id="PIRSF016636">
    <property type="entry name" value="AlgI_DltB"/>
    <property type="match status" value="1"/>
</dbReference>
<protein>
    <submittedName>
        <fullName evidence="9">MBOAT family protein</fullName>
    </submittedName>
</protein>
<evidence type="ECO:0000256" key="2">
    <source>
        <dbReference type="ARBA" id="ARBA00010323"/>
    </source>
</evidence>
<feature type="transmembrane region" description="Helical" evidence="8">
    <location>
        <begin position="433"/>
        <end position="453"/>
    </location>
</feature>
<dbReference type="GO" id="GO:0042121">
    <property type="term" value="P:alginic acid biosynthetic process"/>
    <property type="evidence" value="ECO:0007669"/>
    <property type="project" value="InterPro"/>
</dbReference>
<evidence type="ECO:0000256" key="8">
    <source>
        <dbReference type="SAM" id="Phobius"/>
    </source>
</evidence>
<evidence type="ECO:0000256" key="3">
    <source>
        <dbReference type="ARBA" id="ARBA00022475"/>
    </source>
</evidence>
<reference evidence="9 10" key="1">
    <citation type="submission" date="2018-08" db="EMBL/GenBank/DDBJ databases">
        <title>A genome reference for cultivated species of the human gut microbiota.</title>
        <authorList>
            <person name="Zou Y."/>
            <person name="Xue W."/>
            <person name="Luo G."/>
        </authorList>
    </citation>
    <scope>NUCLEOTIDE SEQUENCE [LARGE SCALE GENOMIC DNA]</scope>
    <source>
        <strain evidence="9 10">AM07-24</strain>
    </source>
</reference>
<dbReference type="InterPro" id="IPR028362">
    <property type="entry name" value="AlgI"/>
</dbReference>
<dbReference type="PANTHER" id="PTHR13285">
    <property type="entry name" value="ACYLTRANSFERASE"/>
    <property type="match status" value="1"/>
</dbReference>
<feature type="transmembrane region" description="Helical" evidence="8">
    <location>
        <begin position="111"/>
        <end position="130"/>
    </location>
</feature>
<dbReference type="InterPro" id="IPR024194">
    <property type="entry name" value="Ac/AlaTfrase_AlgI/DltB"/>
</dbReference>